<proteinExistence type="predicted"/>
<dbReference type="Proteomes" id="UP000626786">
    <property type="component" value="Unassembled WGS sequence"/>
</dbReference>
<evidence type="ECO:0000256" key="1">
    <source>
        <dbReference type="SAM" id="Phobius"/>
    </source>
</evidence>
<name>A0ABR8UE18_9BACL</name>
<gene>
    <name evidence="2" type="ORF">H9649_17020</name>
</gene>
<organism evidence="2 3">
    <name type="scientific">Sporosarcina quadrami</name>
    <dbReference type="NCBI Taxonomy" id="2762234"/>
    <lineage>
        <taxon>Bacteria</taxon>
        <taxon>Bacillati</taxon>
        <taxon>Bacillota</taxon>
        <taxon>Bacilli</taxon>
        <taxon>Bacillales</taxon>
        <taxon>Caryophanaceae</taxon>
        <taxon>Sporosarcina</taxon>
    </lineage>
</organism>
<keyword evidence="1" id="KW-0472">Membrane</keyword>
<dbReference type="RefSeq" id="WP_191696101.1">
    <property type="nucleotide sequence ID" value="NZ_JACSQN010000027.1"/>
</dbReference>
<comment type="caution">
    <text evidence="2">The sequence shown here is derived from an EMBL/GenBank/DDBJ whole genome shotgun (WGS) entry which is preliminary data.</text>
</comment>
<keyword evidence="1" id="KW-0812">Transmembrane</keyword>
<feature type="transmembrane region" description="Helical" evidence="1">
    <location>
        <begin position="45"/>
        <end position="63"/>
    </location>
</feature>
<keyword evidence="3" id="KW-1185">Reference proteome</keyword>
<evidence type="ECO:0000313" key="3">
    <source>
        <dbReference type="Proteomes" id="UP000626786"/>
    </source>
</evidence>
<protein>
    <submittedName>
        <fullName evidence="2">Uncharacterized protein</fullName>
    </submittedName>
</protein>
<feature type="transmembrane region" description="Helical" evidence="1">
    <location>
        <begin position="7"/>
        <end position="25"/>
    </location>
</feature>
<reference evidence="2 3" key="1">
    <citation type="submission" date="2020-08" db="EMBL/GenBank/DDBJ databases">
        <title>A Genomic Blueprint of the Chicken Gut Microbiome.</title>
        <authorList>
            <person name="Gilroy R."/>
            <person name="Ravi A."/>
            <person name="Getino M."/>
            <person name="Pursley I."/>
            <person name="Horton D.L."/>
            <person name="Alikhan N.-F."/>
            <person name="Baker D."/>
            <person name="Gharbi K."/>
            <person name="Hall N."/>
            <person name="Watson M."/>
            <person name="Adriaenssens E.M."/>
            <person name="Foster-Nyarko E."/>
            <person name="Jarju S."/>
            <person name="Secka A."/>
            <person name="Antonio M."/>
            <person name="Oren A."/>
            <person name="Chaudhuri R."/>
            <person name="La Ragione R.M."/>
            <person name="Hildebrand F."/>
            <person name="Pallen M.J."/>
        </authorList>
    </citation>
    <scope>NUCLEOTIDE SEQUENCE [LARGE SCALE GENOMIC DNA]</scope>
    <source>
        <strain evidence="2 3">Sa2YVA2</strain>
    </source>
</reference>
<feature type="transmembrane region" description="Helical" evidence="1">
    <location>
        <begin position="70"/>
        <end position="89"/>
    </location>
</feature>
<sequence length="90" mass="10140">MVKVAKRSLSGIVAIILSVLAALIFKMNYELNEHWLQGTLLNPMMFIAIAIYLLSFGLTIYALNNRFVSLIFWSVSLLIVVGIFSTNLFE</sequence>
<evidence type="ECO:0000313" key="2">
    <source>
        <dbReference type="EMBL" id="MBD7986275.1"/>
    </source>
</evidence>
<accession>A0ABR8UE18</accession>
<keyword evidence="1" id="KW-1133">Transmembrane helix</keyword>
<dbReference type="EMBL" id="JACSQN010000027">
    <property type="protein sequence ID" value="MBD7986275.1"/>
    <property type="molecule type" value="Genomic_DNA"/>
</dbReference>